<evidence type="ECO:0000313" key="2">
    <source>
        <dbReference type="Proteomes" id="UP000595140"/>
    </source>
</evidence>
<evidence type="ECO:0000313" key="1">
    <source>
        <dbReference type="EMBL" id="VFQ96625.1"/>
    </source>
</evidence>
<dbReference type="Proteomes" id="UP000595140">
    <property type="component" value="Unassembled WGS sequence"/>
</dbReference>
<keyword evidence="2" id="KW-1185">Reference proteome</keyword>
<dbReference type="EMBL" id="OOIL02006049">
    <property type="protein sequence ID" value="VFQ96625.1"/>
    <property type="molecule type" value="Genomic_DNA"/>
</dbReference>
<gene>
    <name evidence="1" type="ORF">CCAM_LOCUS38401</name>
</gene>
<proteinExistence type="predicted"/>
<dbReference type="AlphaFoldDB" id="A0A484N5N9"/>
<accession>A0A484N5N9</accession>
<name>A0A484N5N9_9ASTE</name>
<reference evidence="1 2" key="1">
    <citation type="submission" date="2018-04" db="EMBL/GenBank/DDBJ databases">
        <authorList>
            <person name="Vogel A."/>
        </authorList>
    </citation>
    <scope>NUCLEOTIDE SEQUENCE [LARGE SCALE GENOMIC DNA]</scope>
</reference>
<organism evidence="1 2">
    <name type="scientific">Cuscuta campestris</name>
    <dbReference type="NCBI Taxonomy" id="132261"/>
    <lineage>
        <taxon>Eukaryota</taxon>
        <taxon>Viridiplantae</taxon>
        <taxon>Streptophyta</taxon>
        <taxon>Embryophyta</taxon>
        <taxon>Tracheophyta</taxon>
        <taxon>Spermatophyta</taxon>
        <taxon>Magnoliopsida</taxon>
        <taxon>eudicotyledons</taxon>
        <taxon>Gunneridae</taxon>
        <taxon>Pentapetalae</taxon>
        <taxon>asterids</taxon>
        <taxon>lamiids</taxon>
        <taxon>Solanales</taxon>
        <taxon>Convolvulaceae</taxon>
        <taxon>Cuscuteae</taxon>
        <taxon>Cuscuta</taxon>
        <taxon>Cuscuta subgen. Grammica</taxon>
        <taxon>Cuscuta sect. Cleistogrammica</taxon>
    </lineage>
</organism>
<sequence length="74" mass="7742">MTRQKSRGGGRRGGGQCLGTCPRQSSGEVYHNIRQCASTGGVPSQSFAGIVAVLPPLLLLNHPNADVLSSSFFI</sequence>
<protein>
    <submittedName>
        <fullName evidence="1">Uncharacterized protein</fullName>
    </submittedName>
</protein>